<keyword evidence="2" id="KW-0805">Transcription regulation</keyword>
<evidence type="ECO:0000256" key="1">
    <source>
        <dbReference type="ARBA" id="ARBA00005820"/>
    </source>
</evidence>
<dbReference type="InterPro" id="IPR027417">
    <property type="entry name" value="P-loop_NTPase"/>
</dbReference>
<evidence type="ECO:0000313" key="9">
    <source>
        <dbReference type="Proteomes" id="UP001596087"/>
    </source>
</evidence>
<dbReference type="PANTHER" id="PTHR35807">
    <property type="entry name" value="TRANSCRIPTIONAL REGULATOR REDD-RELATED"/>
    <property type="match status" value="1"/>
</dbReference>
<evidence type="ECO:0000256" key="4">
    <source>
        <dbReference type="ARBA" id="ARBA00023163"/>
    </source>
</evidence>
<dbReference type="SMART" id="SM00862">
    <property type="entry name" value="Trans_reg_C"/>
    <property type="match status" value="1"/>
</dbReference>
<dbReference type="Pfam" id="PF03704">
    <property type="entry name" value="BTAD"/>
    <property type="match status" value="1"/>
</dbReference>
<dbReference type="Pfam" id="PF13191">
    <property type="entry name" value="AAA_16"/>
    <property type="match status" value="1"/>
</dbReference>
<dbReference type="InterPro" id="IPR016032">
    <property type="entry name" value="Sig_transdc_resp-reg_C-effctor"/>
</dbReference>
<dbReference type="SMART" id="SM00028">
    <property type="entry name" value="TPR"/>
    <property type="match status" value="3"/>
</dbReference>
<dbReference type="SUPFAM" id="SSF52540">
    <property type="entry name" value="P-loop containing nucleoside triphosphate hydrolases"/>
    <property type="match status" value="1"/>
</dbReference>
<feature type="domain" description="OmpR/PhoB-type" evidence="7">
    <location>
        <begin position="1"/>
        <end position="99"/>
    </location>
</feature>
<dbReference type="InterPro" id="IPR051677">
    <property type="entry name" value="AfsR-DnrI-RedD_regulator"/>
</dbReference>
<dbReference type="InterPro" id="IPR001867">
    <property type="entry name" value="OmpR/PhoB-type_DNA-bd"/>
</dbReference>
<comment type="similarity">
    <text evidence="1">Belongs to the AfsR/DnrI/RedD regulatory family.</text>
</comment>
<dbReference type="EMBL" id="JBHSKD010000002">
    <property type="protein sequence ID" value="MFC5175282.1"/>
    <property type="molecule type" value="Genomic_DNA"/>
</dbReference>
<dbReference type="PANTHER" id="PTHR35807:SF1">
    <property type="entry name" value="TRANSCRIPTIONAL REGULATOR REDD"/>
    <property type="match status" value="1"/>
</dbReference>
<evidence type="ECO:0000256" key="5">
    <source>
        <dbReference type="PROSITE-ProRule" id="PRU00339"/>
    </source>
</evidence>
<dbReference type="InterPro" id="IPR041664">
    <property type="entry name" value="AAA_16"/>
</dbReference>
<evidence type="ECO:0000313" key="8">
    <source>
        <dbReference type="EMBL" id="MFC5175282.1"/>
    </source>
</evidence>
<name>A0ABW0BE90_9ACTN</name>
<dbReference type="PROSITE" id="PS51755">
    <property type="entry name" value="OMPR_PHOB"/>
    <property type="match status" value="1"/>
</dbReference>
<keyword evidence="3 6" id="KW-0238">DNA-binding</keyword>
<dbReference type="Proteomes" id="UP001596087">
    <property type="component" value="Unassembled WGS sequence"/>
</dbReference>
<dbReference type="Gene3D" id="1.25.40.10">
    <property type="entry name" value="Tetratricopeptide repeat domain"/>
    <property type="match status" value="2"/>
</dbReference>
<dbReference type="InterPro" id="IPR011990">
    <property type="entry name" value="TPR-like_helical_dom_sf"/>
</dbReference>
<dbReference type="SUPFAM" id="SSF46894">
    <property type="entry name" value="C-terminal effector domain of the bipartite response regulators"/>
    <property type="match status" value="1"/>
</dbReference>
<evidence type="ECO:0000256" key="6">
    <source>
        <dbReference type="PROSITE-ProRule" id="PRU01091"/>
    </source>
</evidence>
<organism evidence="8 9">
    <name type="scientific">Nocardioides taihuensis</name>
    <dbReference type="NCBI Taxonomy" id="1835606"/>
    <lineage>
        <taxon>Bacteria</taxon>
        <taxon>Bacillati</taxon>
        <taxon>Actinomycetota</taxon>
        <taxon>Actinomycetes</taxon>
        <taxon>Propionibacteriales</taxon>
        <taxon>Nocardioidaceae</taxon>
        <taxon>Nocardioides</taxon>
    </lineage>
</organism>
<protein>
    <submittedName>
        <fullName evidence="8">BTAD domain-containing putative transcriptional regulator</fullName>
    </submittedName>
</protein>
<gene>
    <name evidence="8" type="ORF">ACFPGP_01280</name>
</gene>
<keyword evidence="4" id="KW-0804">Transcription</keyword>
<dbReference type="SMART" id="SM01043">
    <property type="entry name" value="BTAD"/>
    <property type="match status" value="1"/>
</dbReference>
<dbReference type="Gene3D" id="3.40.50.300">
    <property type="entry name" value="P-loop containing nucleotide triphosphate hydrolases"/>
    <property type="match status" value="1"/>
</dbReference>
<sequence length="1033" mass="108324">MTTAGSLEIRLLGRFAVLRNGLEVPPAAFAGRKVRTLVKVLATRQGRFVSNDLLAEALWPDRLPADPVANLQVLVNRARRAMGDPSSVVTGQGGYLLAAPPVCEVDAELFLAAVAPGRPATWADLREALDRWQGDPLPEEAYDDWASDYRSRLQRAHQQALETAAALAVEEGEPEAAVDLAGRAVTADPLRETAVLALVDALTAAGDPAAALQTYDDYRRALADELGVSPSAAAAAVHARLLRQGTTPDTRTRARPPRAQLLGELTFVGRDAELAAVRTRLAAGRGGGVVVVAGVSGAGKSRLIDEVARHVAVVRARAYLAEQSEPWSLLRTLLRDVLAQDLTRVDALPAPMAAAVGWLLPELDAVTASTDPESRRILVQQATLRLLGGLDAALAVDDLQWCDPRSLEVLEAATNRVPQLPVLVAVRPDELGPEVGAFLDRVRTTARIDLGGLPGEAIDRLVDDPRVADALREHTGRTPMAVAEVLRALAAEGLLTPTTRGRWASVDGAAAGRAVELAREGQHRAVAARVAAQPADDRELLALLAVLARETPGAVLAQAAGADEPDVLGSLGRLHRRGLVRLGDQGWATSHDLVTEVVAASLDPADRVRLHAAVVDALPADDDPVVLAQHLRAAGRSAEAAAAYARAARHALDAAADDEAVAVATQGLDLGPPTSVAAQLHEVRGQARQRRGDIAGARDDLDAALAAHPGGPDHARLLARLALLASGSDDLVRAAQLAELAVVEAGTDATERARALEVASVLDMNLGHEARAAERASEALALYERLGDANGMARIIDARAMASFLGGDVAGGETALSRAADLFRDSGDLVRVVTPRSTAGHALVFEGRPEEGLALVDEALGLARDLGHPESQTYALWHRAEALAALRRADEATDAAAEALAIATRIGHRGWTATAWRAIGLAAQRRGDLDAALHAFRSSLRTSEHLGLFASWAAARTAMVLVESGRAHSAEPLVARALAEGPPLGHYEARWARVEVAAATGDPATPGLAREAVALADAGGVRQGRDRLVVLGA</sequence>
<comment type="caution">
    <text evidence="8">The sequence shown here is derived from an EMBL/GenBank/DDBJ whole genome shotgun (WGS) entry which is preliminary data.</text>
</comment>
<keyword evidence="5" id="KW-0802">TPR repeat</keyword>
<keyword evidence="9" id="KW-1185">Reference proteome</keyword>
<evidence type="ECO:0000256" key="2">
    <source>
        <dbReference type="ARBA" id="ARBA00023015"/>
    </source>
</evidence>
<dbReference type="InterPro" id="IPR019734">
    <property type="entry name" value="TPR_rpt"/>
</dbReference>
<proteinExistence type="inferred from homology"/>
<dbReference type="RefSeq" id="WP_378585792.1">
    <property type="nucleotide sequence ID" value="NZ_JBHSKD010000002.1"/>
</dbReference>
<dbReference type="InterPro" id="IPR005158">
    <property type="entry name" value="BTAD"/>
</dbReference>
<reference evidence="9" key="1">
    <citation type="journal article" date="2019" name="Int. J. Syst. Evol. Microbiol.">
        <title>The Global Catalogue of Microorganisms (GCM) 10K type strain sequencing project: providing services to taxonomists for standard genome sequencing and annotation.</title>
        <authorList>
            <consortium name="The Broad Institute Genomics Platform"/>
            <consortium name="The Broad Institute Genome Sequencing Center for Infectious Disease"/>
            <person name="Wu L."/>
            <person name="Ma J."/>
        </authorList>
    </citation>
    <scope>NUCLEOTIDE SEQUENCE [LARGE SCALE GENOMIC DNA]</scope>
    <source>
        <strain evidence="9">DFY41</strain>
    </source>
</reference>
<dbReference type="PROSITE" id="PS50005">
    <property type="entry name" value="TPR"/>
    <property type="match status" value="1"/>
</dbReference>
<dbReference type="InterPro" id="IPR036388">
    <property type="entry name" value="WH-like_DNA-bd_sf"/>
</dbReference>
<accession>A0ABW0BE90</accession>
<dbReference type="Gene3D" id="1.10.10.10">
    <property type="entry name" value="Winged helix-like DNA-binding domain superfamily/Winged helix DNA-binding domain"/>
    <property type="match status" value="1"/>
</dbReference>
<evidence type="ECO:0000256" key="3">
    <source>
        <dbReference type="ARBA" id="ARBA00023125"/>
    </source>
</evidence>
<feature type="DNA-binding region" description="OmpR/PhoB-type" evidence="6">
    <location>
        <begin position="1"/>
        <end position="99"/>
    </location>
</feature>
<dbReference type="Pfam" id="PF13424">
    <property type="entry name" value="TPR_12"/>
    <property type="match status" value="1"/>
</dbReference>
<evidence type="ECO:0000259" key="7">
    <source>
        <dbReference type="PROSITE" id="PS51755"/>
    </source>
</evidence>
<feature type="repeat" description="TPR" evidence="5">
    <location>
        <begin position="913"/>
        <end position="946"/>
    </location>
</feature>
<dbReference type="SUPFAM" id="SSF48452">
    <property type="entry name" value="TPR-like"/>
    <property type="match status" value="3"/>
</dbReference>